<dbReference type="Gene3D" id="3.50.30.30">
    <property type="match status" value="1"/>
</dbReference>
<feature type="region of interest" description="Disordered" evidence="11">
    <location>
        <begin position="989"/>
        <end position="1069"/>
    </location>
</feature>
<dbReference type="PANTHER" id="PTHR13800:SF8">
    <property type="entry name" value="TRANSIENT RECEPTOR POTENTIAL CATION CHANNEL SUBFAMILY M MEMBER 7"/>
    <property type="match status" value="1"/>
</dbReference>
<evidence type="ECO:0000259" key="14">
    <source>
        <dbReference type="Pfam" id="PF02225"/>
    </source>
</evidence>
<protein>
    <submittedName>
        <fullName evidence="17">Uncharacterized protein</fullName>
    </submittedName>
</protein>
<dbReference type="Pfam" id="PF25508">
    <property type="entry name" value="TRPM2"/>
    <property type="match status" value="1"/>
</dbReference>
<keyword evidence="13" id="KW-0732">Signal</keyword>
<evidence type="ECO:0000313" key="18">
    <source>
        <dbReference type="Proteomes" id="UP000269221"/>
    </source>
</evidence>
<keyword evidence="6" id="KW-0378">Hydrolase</keyword>
<feature type="compositionally biased region" description="Basic and acidic residues" evidence="11">
    <location>
        <begin position="1008"/>
        <end position="1021"/>
    </location>
</feature>
<dbReference type="InterPro" id="IPR007369">
    <property type="entry name" value="Peptidase_A22B_SPP"/>
</dbReference>
<evidence type="ECO:0000256" key="8">
    <source>
        <dbReference type="ARBA" id="ARBA00023065"/>
    </source>
</evidence>
<keyword evidence="7 12" id="KW-1133">Transmembrane helix</keyword>
<dbReference type="EMBL" id="QRBI01000197">
    <property type="protein sequence ID" value="RMB94365.1"/>
    <property type="molecule type" value="Genomic_DNA"/>
</dbReference>
<keyword evidence="4" id="KW-0813">Transport</keyword>
<feature type="transmembrane region" description="Helical" evidence="12">
    <location>
        <begin position="408"/>
        <end position="432"/>
    </location>
</feature>
<sequence>MGAAGPLWAALWALLLPLVAADEGILHASGSGVPPATKDYCIIYNSNWVSLPKTLDNATFSTLENLTSTVLCSSSEVPSGLMKDKAVVVMRGNCTFLEKAKIAQSLGAKMLLIASKSRLSAISDNKTDFEDVTLPIALIRYNDIVDMQLVLGNEVNVTLYSPPLPEFDYSMVVIFLIAVFTVALGGYWSGVAELETLKAVASPGERETRWKKEENVTFTPVTVILFVVICCVMLVLLYFFYKWLVYVIISVFCLASAMSLYNCLAALIGQIPFGQCRITCSNKTIEVRLIFLAIFCIAAAVVWAVFRNEDRWAWILQDILGVAFCLNFIKTLKMPNFKNGASIMVEVAAGPFGNSEKLPVVIRVPRLEHSAATLCDLPFSLLGFGDIIVPGLLVAYCRRFDVQTRSSSVYYISCTIAYAVGMVLTFIVLALMKMGQPALLYLVPCTLITSSLVAWRRKEMKKFWKGSSYQNDCLHSSSSRPGRSMSQVLVQHSLGHYATYSQHCCLALFSVSSIKAIRQRFVWNFCLSAIAAGAQCKARLGLGRITVPEILDRKYFHEEGVCVYYTEFKRPPQYVRLSYDTKPEAILQLMLKEWQMELPKLVISVHGGMQKFELHPRIKQLLGKGLIKAAVTTGAWIITGGVNTGVAKHVGDALREHASRSSRKICTIGIAPWGVIENRNDLVGRDVVAPYQTLLNPLSKLNVLNNLHSHFILVDDGTVGKYGAEVKLRRELEKTINLQRIHARIGQGVPVVALVFEGGPNVILTVLDFLQESPPVPVVVCEGTGRAADILAYVHKQTEEGGNVPEGAEPEIISTIKKTFNFGQSEAVHLFQTLLECMKKKELITVFHIGSDEHQDIDVAILTALLKGTNASAFDQLVLTLAWDRVDIAKNHVFVYGQQWLVGSLEQAMLDALVMDRVAFVKLLIENGVSMHKFLTIPRLEELYNTGNLPPGYKINLIDVGLVIEYLMGGTYRCTYTRKRFRAIYNSLSGNNRRSGRNPSSTTPQMCKSHESFGNRADKKEKMRHNHFIKTAQPYKPKIDTGAEEGKKKRTKDEIVDIDDPETRRFAYP</sequence>
<evidence type="ECO:0000256" key="5">
    <source>
        <dbReference type="ARBA" id="ARBA00022692"/>
    </source>
</evidence>
<evidence type="ECO:0000256" key="10">
    <source>
        <dbReference type="ARBA" id="ARBA00023303"/>
    </source>
</evidence>
<feature type="transmembrane region" description="Helical" evidence="12">
    <location>
        <begin position="312"/>
        <end position="329"/>
    </location>
</feature>
<dbReference type="SMART" id="SM00730">
    <property type="entry name" value="PSN"/>
    <property type="match status" value="1"/>
</dbReference>
<dbReference type="InterPro" id="IPR057366">
    <property type="entry name" value="TRPM-like"/>
</dbReference>
<dbReference type="AlphaFoldDB" id="A0A3M0J0J6"/>
<feature type="transmembrane region" description="Helical" evidence="12">
    <location>
        <begin position="246"/>
        <end position="268"/>
    </location>
</feature>
<dbReference type="InterPro" id="IPR006639">
    <property type="entry name" value="Preselin/SPP"/>
</dbReference>
<evidence type="ECO:0000256" key="1">
    <source>
        <dbReference type="ARBA" id="ARBA00004127"/>
    </source>
</evidence>
<evidence type="ECO:0000256" key="3">
    <source>
        <dbReference type="ARBA" id="ARBA00006859"/>
    </source>
</evidence>
<comment type="caution">
    <text evidence="17">The sequence shown here is derived from an EMBL/GenBank/DDBJ whole genome shotgun (WGS) entry which is preliminary data.</text>
</comment>
<feature type="domain" description="TRPM SLOG" evidence="15">
    <location>
        <begin position="573"/>
        <end position="837"/>
    </location>
</feature>
<evidence type="ECO:0000313" key="17">
    <source>
        <dbReference type="EMBL" id="RMB94365.1"/>
    </source>
</evidence>
<evidence type="ECO:0000256" key="9">
    <source>
        <dbReference type="ARBA" id="ARBA00023136"/>
    </source>
</evidence>
<keyword evidence="9 12" id="KW-0472">Membrane</keyword>
<evidence type="ECO:0000256" key="7">
    <source>
        <dbReference type="ARBA" id="ARBA00022989"/>
    </source>
</evidence>
<feature type="domain" description="TRPM-like" evidence="16">
    <location>
        <begin position="893"/>
        <end position="946"/>
    </location>
</feature>
<accession>A0A3M0J0J6</accession>
<dbReference type="GO" id="GO:0055080">
    <property type="term" value="P:monoatomic cation homeostasis"/>
    <property type="evidence" value="ECO:0007669"/>
    <property type="project" value="TreeGrafter"/>
</dbReference>
<feature type="transmembrane region" description="Helical" evidence="12">
    <location>
        <begin position="289"/>
        <end position="306"/>
    </location>
</feature>
<dbReference type="InterPro" id="IPR003137">
    <property type="entry name" value="PA_domain"/>
</dbReference>
<dbReference type="OrthoDB" id="29661at2759"/>
<evidence type="ECO:0000259" key="15">
    <source>
        <dbReference type="Pfam" id="PF18139"/>
    </source>
</evidence>
<dbReference type="InterPro" id="IPR041491">
    <property type="entry name" value="TRPM_SLOG"/>
</dbReference>
<dbReference type="GO" id="GO:0012505">
    <property type="term" value="C:endomembrane system"/>
    <property type="evidence" value="ECO:0007669"/>
    <property type="project" value="UniProtKB-SubCell"/>
</dbReference>
<evidence type="ECO:0000256" key="11">
    <source>
        <dbReference type="SAM" id="MobiDB-lite"/>
    </source>
</evidence>
<organism evidence="17 18">
    <name type="scientific">Hirundo rustica rustica</name>
    <dbReference type="NCBI Taxonomy" id="333673"/>
    <lineage>
        <taxon>Eukaryota</taxon>
        <taxon>Metazoa</taxon>
        <taxon>Chordata</taxon>
        <taxon>Craniata</taxon>
        <taxon>Vertebrata</taxon>
        <taxon>Euteleostomi</taxon>
        <taxon>Archelosauria</taxon>
        <taxon>Archosauria</taxon>
        <taxon>Dinosauria</taxon>
        <taxon>Saurischia</taxon>
        <taxon>Theropoda</taxon>
        <taxon>Coelurosauria</taxon>
        <taxon>Aves</taxon>
        <taxon>Neognathae</taxon>
        <taxon>Neoaves</taxon>
        <taxon>Telluraves</taxon>
        <taxon>Australaves</taxon>
        <taxon>Passeriformes</taxon>
        <taxon>Sylvioidea</taxon>
        <taxon>Hirundinidae</taxon>
        <taxon>Hirundo</taxon>
    </lineage>
</organism>
<feature type="transmembrane region" description="Helical" evidence="12">
    <location>
        <begin position="438"/>
        <end position="455"/>
    </location>
</feature>
<comment type="subcellular location">
    <subcellularLocation>
        <location evidence="1">Endomembrane system</location>
        <topology evidence="1">Multi-pass membrane protein</topology>
    </subcellularLocation>
    <subcellularLocation>
        <location evidence="2">Membrane</location>
        <topology evidence="2">Multi-pass membrane protein</topology>
        <orientation evidence="2">Lumenal side</orientation>
    </subcellularLocation>
</comment>
<feature type="signal peptide" evidence="13">
    <location>
        <begin position="1"/>
        <end position="21"/>
    </location>
</feature>
<evidence type="ECO:0000259" key="16">
    <source>
        <dbReference type="Pfam" id="PF25508"/>
    </source>
</evidence>
<feature type="transmembrane region" description="Helical" evidence="12">
    <location>
        <begin position="216"/>
        <end position="240"/>
    </location>
</feature>
<evidence type="ECO:0000256" key="4">
    <source>
        <dbReference type="ARBA" id="ARBA00022448"/>
    </source>
</evidence>
<dbReference type="GO" id="GO:0005886">
    <property type="term" value="C:plasma membrane"/>
    <property type="evidence" value="ECO:0007669"/>
    <property type="project" value="TreeGrafter"/>
</dbReference>
<evidence type="ECO:0000256" key="12">
    <source>
        <dbReference type="SAM" id="Phobius"/>
    </source>
</evidence>
<proteinExistence type="inferred from homology"/>
<feature type="compositionally biased region" description="Polar residues" evidence="11">
    <location>
        <begin position="989"/>
        <end position="1006"/>
    </location>
</feature>
<dbReference type="InterPro" id="IPR050927">
    <property type="entry name" value="TRPM"/>
</dbReference>
<feature type="chain" id="PRO_5017998293" evidence="13">
    <location>
        <begin position="22"/>
        <end position="1069"/>
    </location>
</feature>
<name>A0A3M0J0J6_HIRRU</name>
<dbReference type="STRING" id="333673.A0A3M0J0J6"/>
<dbReference type="GO" id="GO:0042500">
    <property type="term" value="F:aspartic endopeptidase activity, intramembrane cleaving"/>
    <property type="evidence" value="ECO:0007669"/>
    <property type="project" value="InterPro"/>
</dbReference>
<dbReference type="GO" id="GO:0005737">
    <property type="term" value="C:cytoplasm"/>
    <property type="evidence" value="ECO:0007669"/>
    <property type="project" value="UniProtKB-ARBA"/>
</dbReference>
<reference evidence="17 18" key="1">
    <citation type="submission" date="2018-07" db="EMBL/GenBank/DDBJ databases">
        <title>A high quality draft genome assembly of the barn swallow (H. rustica rustica).</title>
        <authorList>
            <person name="Formenti G."/>
            <person name="Chiara M."/>
            <person name="Poveda L."/>
            <person name="Francoijs K.-J."/>
            <person name="Bonisoli-Alquati A."/>
            <person name="Canova L."/>
            <person name="Gianfranceschi L."/>
            <person name="Horner D.S."/>
            <person name="Saino N."/>
        </authorList>
    </citation>
    <scope>NUCLEOTIDE SEQUENCE [LARGE SCALE GENOMIC DNA]</scope>
    <source>
        <strain evidence="17">Chelidonia</strain>
        <tissue evidence="17">Blood</tissue>
    </source>
</reference>
<evidence type="ECO:0000256" key="13">
    <source>
        <dbReference type="SAM" id="SignalP"/>
    </source>
</evidence>
<dbReference type="GO" id="GO:0031090">
    <property type="term" value="C:organelle membrane"/>
    <property type="evidence" value="ECO:0007669"/>
    <property type="project" value="UniProtKB-ARBA"/>
</dbReference>
<dbReference type="PANTHER" id="PTHR13800">
    <property type="entry name" value="TRANSIENT RECEPTOR POTENTIAL CATION CHANNEL, SUBFAMILY M, MEMBER 6"/>
    <property type="match status" value="1"/>
</dbReference>
<dbReference type="GO" id="GO:0005262">
    <property type="term" value="F:calcium channel activity"/>
    <property type="evidence" value="ECO:0007669"/>
    <property type="project" value="TreeGrafter"/>
</dbReference>
<feature type="domain" description="PA" evidence="14">
    <location>
        <begin position="72"/>
        <end position="143"/>
    </location>
</feature>
<keyword evidence="8" id="KW-0406">Ion transport</keyword>
<keyword evidence="5 12" id="KW-0812">Transmembrane</keyword>
<dbReference type="Pfam" id="PF04258">
    <property type="entry name" value="Peptidase_A22B"/>
    <property type="match status" value="2"/>
</dbReference>
<dbReference type="CDD" id="cd02129">
    <property type="entry name" value="PA_hSPPL_like"/>
    <property type="match status" value="1"/>
</dbReference>
<dbReference type="Pfam" id="PF18139">
    <property type="entry name" value="LSDAT_euk"/>
    <property type="match status" value="1"/>
</dbReference>
<dbReference type="Pfam" id="PF02225">
    <property type="entry name" value="PA"/>
    <property type="match status" value="1"/>
</dbReference>
<keyword evidence="10" id="KW-0407">Ion channel</keyword>
<keyword evidence="18" id="KW-1185">Reference proteome</keyword>
<feature type="transmembrane region" description="Helical" evidence="12">
    <location>
        <begin position="169"/>
        <end position="188"/>
    </location>
</feature>
<dbReference type="Proteomes" id="UP000269221">
    <property type="component" value="Unassembled WGS sequence"/>
</dbReference>
<evidence type="ECO:0000256" key="6">
    <source>
        <dbReference type="ARBA" id="ARBA00022801"/>
    </source>
</evidence>
<feature type="compositionally biased region" description="Basic and acidic residues" evidence="11">
    <location>
        <begin position="1037"/>
        <end position="1069"/>
    </location>
</feature>
<gene>
    <name evidence="17" type="ORF">DUI87_29175</name>
</gene>
<evidence type="ECO:0000256" key="2">
    <source>
        <dbReference type="ARBA" id="ARBA00004366"/>
    </source>
</evidence>
<comment type="similarity">
    <text evidence="3">Belongs to the peptidase A22B family.</text>
</comment>